<dbReference type="AlphaFoldDB" id="A0AA37S607"/>
<organism evidence="1 2">
    <name type="scientific">Pseudoalteromonas tetraodonis GFC</name>
    <dbReference type="NCBI Taxonomy" id="1315271"/>
    <lineage>
        <taxon>Bacteria</taxon>
        <taxon>Pseudomonadati</taxon>
        <taxon>Pseudomonadota</taxon>
        <taxon>Gammaproteobacteria</taxon>
        <taxon>Alteromonadales</taxon>
        <taxon>Pseudoalteromonadaceae</taxon>
        <taxon>Pseudoalteromonas</taxon>
    </lineage>
</organism>
<gene>
    <name evidence="1" type="ORF">GCM10007914_33590</name>
</gene>
<protein>
    <submittedName>
        <fullName evidence="1">Uncharacterized protein</fullName>
    </submittedName>
</protein>
<dbReference type="EMBL" id="BSNE01000020">
    <property type="protein sequence ID" value="GLQ04478.1"/>
    <property type="molecule type" value="Genomic_DNA"/>
</dbReference>
<proteinExistence type="predicted"/>
<reference evidence="1" key="1">
    <citation type="journal article" date="2014" name="Int. J. Syst. Evol. Microbiol.">
        <title>Complete genome sequence of Corynebacterium casei LMG S-19264T (=DSM 44701T), isolated from a smear-ripened cheese.</title>
        <authorList>
            <consortium name="US DOE Joint Genome Institute (JGI-PGF)"/>
            <person name="Walter F."/>
            <person name="Albersmeier A."/>
            <person name="Kalinowski J."/>
            <person name="Ruckert C."/>
        </authorList>
    </citation>
    <scope>NUCLEOTIDE SEQUENCE</scope>
    <source>
        <strain evidence="1">NBRC 103034</strain>
    </source>
</reference>
<dbReference type="Proteomes" id="UP001161408">
    <property type="component" value="Unassembled WGS sequence"/>
</dbReference>
<evidence type="ECO:0000313" key="1">
    <source>
        <dbReference type="EMBL" id="GLQ04478.1"/>
    </source>
</evidence>
<name>A0AA37S607_9GAMM</name>
<keyword evidence="2" id="KW-1185">Reference proteome</keyword>
<comment type="caution">
    <text evidence="1">The sequence shown here is derived from an EMBL/GenBank/DDBJ whole genome shotgun (WGS) entry which is preliminary data.</text>
</comment>
<accession>A0AA37S607</accession>
<evidence type="ECO:0000313" key="2">
    <source>
        <dbReference type="Proteomes" id="UP001161408"/>
    </source>
</evidence>
<sequence>MSVKFALPHFLEGIQTQETYLKWLTRKAVAHIKRDRNRGNVVATTSSYKVAIHEAVCESGGFDFYTGEKLDWTLLSQYNNDDSKKLKREYKKRFALLPSVDHVDDGLSHANFKICGWRTNDCKNDLSHEELVDVCKKIIRHYEKRT</sequence>
<reference evidence="1" key="2">
    <citation type="submission" date="2023-01" db="EMBL/GenBank/DDBJ databases">
        <title>Draft genome sequence of Pseudoalteromonas tetraodonis strain NBRC 103034.</title>
        <authorList>
            <person name="Sun Q."/>
            <person name="Mori K."/>
        </authorList>
    </citation>
    <scope>NUCLEOTIDE SEQUENCE</scope>
    <source>
        <strain evidence="1">NBRC 103034</strain>
    </source>
</reference>